<dbReference type="AlphaFoldDB" id="X0Z8L3"/>
<dbReference type="EMBL" id="BARS01056689">
    <property type="protein sequence ID" value="GAG44861.1"/>
    <property type="molecule type" value="Genomic_DNA"/>
</dbReference>
<accession>X0Z8L3</accession>
<proteinExistence type="predicted"/>
<comment type="caution">
    <text evidence="1">The sequence shown here is derived from an EMBL/GenBank/DDBJ whole genome shotgun (WGS) entry which is preliminary data.</text>
</comment>
<protein>
    <submittedName>
        <fullName evidence="1">Uncharacterized protein</fullName>
    </submittedName>
</protein>
<gene>
    <name evidence="1" type="ORF">S01H1_83398</name>
</gene>
<reference evidence="1" key="1">
    <citation type="journal article" date="2014" name="Front. Microbiol.">
        <title>High frequency of phylogenetically diverse reductive dehalogenase-homologous genes in deep subseafloor sedimentary metagenomes.</title>
        <authorList>
            <person name="Kawai M."/>
            <person name="Futagami T."/>
            <person name="Toyoda A."/>
            <person name="Takaki Y."/>
            <person name="Nishi S."/>
            <person name="Hori S."/>
            <person name="Arai W."/>
            <person name="Tsubouchi T."/>
            <person name="Morono Y."/>
            <person name="Uchiyama I."/>
            <person name="Ito T."/>
            <person name="Fujiyama A."/>
            <person name="Inagaki F."/>
            <person name="Takami H."/>
        </authorList>
    </citation>
    <scope>NUCLEOTIDE SEQUENCE</scope>
    <source>
        <strain evidence="1">Expedition CK06-06</strain>
    </source>
</reference>
<evidence type="ECO:0000313" key="1">
    <source>
        <dbReference type="EMBL" id="GAG44861.1"/>
    </source>
</evidence>
<name>X0Z8L3_9ZZZZ</name>
<organism evidence="1">
    <name type="scientific">marine sediment metagenome</name>
    <dbReference type="NCBI Taxonomy" id="412755"/>
    <lineage>
        <taxon>unclassified sequences</taxon>
        <taxon>metagenomes</taxon>
        <taxon>ecological metagenomes</taxon>
    </lineage>
</organism>
<sequence length="49" mass="5824">MSHESLEVKGLTEWVPEEFIKEIVEKGIYGIMRVKNIFYKPWGCDYQSD</sequence>